<dbReference type="KEGG" id="scs:Sta7437_4488"/>
<dbReference type="eggNOG" id="COG0576">
    <property type="taxonomic scope" value="Bacteria"/>
</dbReference>
<dbReference type="Proteomes" id="UP000010473">
    <property type="component" value="Chromosome"/>
</dbReference>
<evidence type="ECO:0000256" key="1">
    <source>
        <dbReference type="ARBA" id="ARBA00023186"/>
    </source>
</evidence>
<dbReference type="Gene3D" id="2.30.22.10">
    <property type="entry name" value="Head domain of nucleotide exchange factor GrpE"/>
    <property type="match status" value="1"/>
</dbReference>
<dbReference type="GO" id="GO:0051087">
    <property type="term" value="F:protein-folding chaperone binding"/>
    <property type="evidence" value="ECO:0007669"/>
    <property type="project" value="InterPro"/>
</dbReference>
<dbReference type="RefSeq" id="WP_015195606.1">
    <property type="nucleotide sequence ID" value="NC_019748.1"/>
</dbReference>
<dbReference type="GO" id="GO:0006457">
    <property type="term" value="P:protein folding"/>
    <property type="evidence" value="ECO:0007669"/>
    <property type="project" value="InterPro"/>
</dbReference>
<name>K9Y1T4_STAC7</name>
<dbReference type="InterPro" id="IPR000740">
    <property type="entry name" value="GrpE"/>
</dbReference>
<evidence type="ECO:0000313" key="2">
    <source>
        <dbReference type="EMBL" id="AFZ37952.1"/>
    </source>
</evidence>
<organism evidence="2 3">
    <name type="scientific">Stanieria cyanosphaera (strain ATCC 29371 / PCC 7437)</name>
    <dbReference type="NCBI Taxonomy" id="111780"/>
    <lineage>
        <taxon>Bacteria</taxon>
        <taxon>Bacillati</taxon>
        <taxon>Cyanobacteriota</taxon>
        <taxon>Cyanophyceae</taxon>
        <taxon>Pleurocapsales</taxon>
        <taxon>Dermocarpellaceae</taxon>
        <taxon>Stanieria</taxon>
    </lineage>
</organism>
<dbReference type="Pfam" id="PF01025">
    <property type="entry name" value="GrpE"/>
    <property type="match status" value="1"/>
</dbReference>
<dbReference type="STRING" id="111780.Sta7437_4488"/>
<keyword evidence="1" id="KW-0143">Chaperone</keyword>
<reference evidence="3" key="1">
    <citation type="journal article" date="2013" name="Proc. Natl. Acad. Sci. U.S.A.">
        <title>Improving the coverage of the cyanobacterial phylum using diversity-driven genome sequencing.</title>
        <authorList>
            <person name="Shih P.M."/>
            <person name="Wu D."/>
            <person name="Latifi A."/>
            <person name="Axen S.D."/>
            <person name="Fewer D.P."/>
            <person name="Talla E."/>
            <person name="Calteau A."/>
            <person name="Cai F."/>
            <person name="Tandeau de Marsac N."/>
            <person name="Rippka R."/>
            <person name="Herdman M."/>
            <person name="Sivonen K."/>
            <person name="Coursin T."/>
            <person name="Laurent T."/>
            <person name="Goodwin L."/>
            <person name="Nolan M."/>
            <person name="Davenport K.W."/>
            <person name="Han C.S."/>
            <person name="Rubin E.M."/>
            <person name="Eisen J.A."/>
            <person name="Woyke T."/>
            <person name="Gugger M."/>
            <person name="Kerfeld C.A."/>
        </authorList>
    </citation>
    <scope>NUCLEOTIDE SEQUENCE [LARGE SCALE GENOMIC DNA]</scope>
    <source>
        <strain evidence="3">ATCC 29371 / PCC 7437</strain>
    </source>
</reference>
<dbReference type="InterPro" id="IPR009012">
    <property type="entry name" value="GrpE_head"/>
</dbReference>
<protein>
    <submittedName>
        <fullName evidence="2">Uncharacterized protein</fullName>
    </submittedName>
</protein>
<gene>
    <name evidence="2" type="ordered locus">Sta7437_4488</name>
</gene>
<dbReference type="GO" id="GO:0000774">
    <property type="term" value="F:adenyl-nucleotide exchange factor activity"/>
    <property type="evidence" value="ECO:0007669"/>
    <property type="project" value="InterPro"/>
</dbReference>
<dbReference type="EMBL" id="CP003653">
    <property type="protein sequence ID" value="AFZ37952.1"/>
    <property type="molecule type" value="Genomic_DNA"/>
</dbReference>
<keyword evidence="3" id="KW-1185">Reference proteome</keyword>
<dbReference type="HOGENOM" id="CLU_1250195_0_0_3"/>
<accession>K9Y1T4</accession>
<dbReference type="AlphaFoldDB" id="K9Y1T4"/>
<sequence length="249" mass="29016">MLKIFSSLSSSFLETIFPWLEYTKYLENLKILALKAENQARHLNQLSPLVSHTKFDDPLDILKSICNLLERLDDSNFNKQKPNRQSKLNLVKHNTESREIKPNLLANLEPDWSASKEKLILIDSENIDNQKKINDACESKNLELFITIQELIKIRDWILFARSEETLKESKILQEIDRQLEGVLIKENVFCVEKGDLFDSQIQIIVGTTNTEESSKHNYICSTVRPGYFFYDQLIRLQEVIVYVFEDGC</sequence>
<proteinExistence type="predicted"/>
<evidence type="ECO:0000313" key="3">
    <source>
        <dbReference type="Proteomes" id="UP000010473"/>
    </source>
</evidence>
<dbReference type="GO" id="GO:0042803">
    <property type="term" value="F:protein homodimerization activity"/>
    <property type="evidence" value="ECO:0007669"/>
    <property type="project" value="InterPro"/>
</dbReference>